<dbReference type="SUPFAM" id="SSF55961">
    <property type="entry name" value="Bet v1-like"/>
    <property type="match status" value="1"/>
</dbReference>
<accession>A0ABW4NJ34</accession>
<gene>
    <name evidence="3" type="ORF">ACFSBK_00915</name>
</gene>
<dbReference type="Pfam" id="PF08327">
    <property type="entry name" value="AHSA1"/>
    <property type="match status" value="1"/>
</dbReference>
<evidence type="ECO:0000313" key="3">
    <source>
        <dbReference type="EMBL" id="MFD1798425.1"/>
    </source>
</evidence>
<keyword evidence="4" id="KW-1185">Reference proteome</keyword>
<dbReference type="InterPro" id="IPR023393">
    <property type="entry name" value="START-like_dom_sf"/>
</dbReference>
<dbReference type="CDD" id="cd07814">
    <property type="entry name" value="SRPBCC_CalC_Aha1-like"/>
    <property type="match status" value="1"/>
</dbReference>
<dbReference type="Gene3D" id="3.30.530.20">
    <property type="match status" value="1"/>
</dbReference>
<comment type="similarity">
    <text evidence="1">Belongs to the AHA1 family.</text>
</comment>
<dbReference type="EMBL" id="JBHUFF010000005">
    <property type="protein sequence ID" value="MFD1798425.1"/>
    <property type="molecule type" value="Genomic_DNA"/>
</dbReference>
<dbReference type="InterPro" id="IPR013538">
    <property type="entry name" value="ASHA1/2-like_C"/>
</dbReference>
<evidence type="ECO:0000256" key="1">
    <source>
        <dbReference type="ARBA" id="ARBA00006817"/>
    </source>
</evidence>
<comment type="caution">
    <text evidence="3">The sequence shown here is derived from an EMBL/GenBank/DDBJ whole genome shotgun (WGS) entry which is preliminary data.</text>
</comment>
<evidence type="ECO:0000313" key="4">
    <source>
        <dbReference type="Proteomes" id="UP001597285"/>
    </source>
</evidence>
<proteinExistence type="inferred from homology"/>
<reference evidence="4" key="1">
    <citation type="journal article" date="2019" name="Int. J. Syst. Evol. Microbiol.">
        <title>The Global Catalogue of Microorganisms (GCM) 10K type strain sequencing project: providing services to taxonomists for standard genome sequencing and annotation.</title>
        <authorList>
            <consortium name="The Broad Institute Genomics Platform"/>
            <consortium name="The Broad Institute Genome Sequencing Center for Infectious Disease"/>
            <person name="Wu L."/>
            <person name="Ma J."/>
        </authorList>
    </citation>
    <scope>NUCLEOTIDE SEQUENCE [LARGE SCALE GENOMIC DNA]</scope>
    <source>
        <strain evidence="4">KCTC 42143</strain>
    </source>
</reference>
<sequence>MAEFSLDFQLKSSIDTVWSALTDSTMLEKWIWKNDFKPSVGHTFQFQAEPNEWWDGIVTGKVLVVDAPNTLSYTWGTGSEVHTVTWSLTATGVETTHLHLDQTGISERPGALEGAESGQIALVGKLENVLAEM</sequence>
<dbReference type="Proteomes" id="UP001597285">
    <property type="component" value="Unassembled WGS sequence"/>
</dbReference>
<protein>
    <submittedName>
        <fullName evidence="3">SRPBCC domain-containing protein</fullName>
    </submittedName>
</protein>
<dbReference type="RefSeq" id="WP_058919619.1">
    <property type="nucleotide sequence ID" value="NZ_JBHSQC010000024.1"/>
</dbReference>
<name>A0ABW4NJ34_9LACT</name>
<evidence type="ECO:0000259" key="2">
    <source>
        <dbReference type="Pfam" id="PF08327"/>
    </source>
</evidence>
<organism evidence="3 4">
    <name type="scientific">Carnobacterium antarcticum</name>
    <dbReference type="NCBI Taxonomy" id="2126436"/>
    <lineage>
        <taxon>Bacteria</taxon>
        <taxon>Bacillati</taxon>
        <taxon>Bacillota</taxon>
        <taxon>Bacilli</taxon>
        <taxon>Lactobacillales</taxon>
        <taxon>Carnobacteriaceae</taxon>
        <taxon>Carnobacterium</taxon>
    </lineage>
</organism>
<feature type="domain" description="Activator of Hsp90 ATPase homologue 1/2-like C-terminal" evidence="2">
    <location>
        <begin position="13"/>
        <end position="130"/>
    </location>
</feature>